<keyword evidence="7" id="KW-1185">Reference proteome</keyword>
<evidence type="ECO:0000256" key="1">
    <source>
        <dbReference type="ARBA" id="ARBA00009080"/>
    </source>
</evidence>
<dbReference type="InterPro" id="IPR006115">
    <property type="entry name" value="6PGDH_NADP-bd"/>
</dbReference>
<dbReference type="InterPro" id="IPR036291">
    <property type="entry name" value="NAD(P)-bd_dom_sf"/>
</dbReference>
<organism evidence="6 7">
    <name type="scientific">Nocardioides nanhaiensis</name>
    <dbReference type="NCBI Taxonomy" id="1476871"/>
    <lineage>
        <taxon>Bacteria</taxon>
        <taxon>Bacillati</taxon>
        <taxon>Actinomycetota</taxon>
        <taxon>Actinomycetes</taxon>
        <taxon>Propionibacteriales</taxon>
        <taxon>Nocardioidaceae</taxon>
        <taxon>Nocardioides</taxon>
    </lineage>
</organism>
<reference evidence="7" key="1">
    <citation type="journal article" date="2019" name="Int. J. Syst. Evol. Microbiol.">
        <title>The Global Catalogue of Microorganisms (GCM) 10K type strain sequencing project: providing services to taxonomists for standard genome sequencing and annotation.</title>
        <authorList>
            <consortium name="The Broad Institute Genomics Platform"/>
            <consortium name="The Broad Institute Genome Sequencing Center for Infectious Disease"/>
            <person name="Wu L."/>
            <person name="Ma J."/>
        </authorList>
    </citation>
    <scope>NUCLEOTIDE SEQUENCE [LARGE SCALE GENOMIC DNA]</scope>
    <source>
        <strain evidence="7">JCM 18127</strain>
    </source>
</reference>
<dbReference type="InterPro" id="IPR029154">
    <property type="entry name" value="HIBADH-like_NADP-bd"/>
</dbReference>
<keyword evidence="2" id="KW-0560">Oxidoreductase</keyword>
<dbReference type="EMBL" id="BAABIM010000002">
    <property type="protein sequence ID" value="GAA4681859.1"/>
    <property type="molecule type" value="Genomic_DNA"/>
</dbReference>
<evidence type="ECO:0000259" key="4">
    <source>
        <dbReference type="Pfam" id="PF03446"/>
    </source>
</evidence>
<keyword evidence="3" id="KW-0520">NAD</keyword>
<evidence type="ECO:0000313" key="6">
    <source>
        <dbReference type="EMBL" id="GAA4681859.1"/>
    </source>
</evidence>
<gene>
    <name evidence="6" type="ORF">GCM10023226_18790</name>
</gene>
<feature type="domain" description="3-hydroxyisobutyrate dehydrogenase-like NAD-binding" evidence="5">
    <location>
        <begin position="162"/>
        <end position="278"/>
    </location>
</feature>
<dbReference type="PANTHER" id="PTHR43580">
    <property type="entry name" value="OXIDOREDUCTASE GLYR1-RELATED"/>
    <property type="match status" value="1"/>
</dbReference>
<evidence type="ECO:0000259" key="5">
    <source>
        <dbReference type="Pfam" id="PF14833"/>
    </source>
</evidence>
<dbReference type="Gene3D" id="1.10.1040.10">
    <property type="entry name" value="N-(1-d-carboxylethyl)-l-norvaline Dehydrogenase, domain 2"/>
    <property type="match status" value="1"/>
</dbReference>
<dbReference type="Proteomes" id="UP001500621">
    <property type="component" value="Unassembled WGS sequence"/>
</dbReference>
<dbReference type="PANTHER" id="PTHR43580:SF2">
    <property type="entry name" value="CYTOKINE-LIKE NUCLEAR FACTOR N-PAC"/>
    <property type="match status" value="1"/>
</dbReference>
<dbReference type="InterPro" id="IPR008927">
    <property type="entry name" value="6-PGluconate_DH-like_C_sf"/>
</dbReference>
<dbReference type="Pfam" id="PF14833">
    <property type="entry name" value="NAD_binding_11"/>
    <property type="match status" value="1"/>
</dbReference>
<protein>
    <submittedName>
        <fullName evidence="6">NAD(P)-dependent oxidoreductase</fullName>
    </submittedName>
</protein>
<comment type="caution">
    <text evidence="6">The sequence shown here is derived from an EMBL/GenBank/DDBJ whole genome shotgun (WGS) entry which is preliminary data.</text>
</comment>
<name>A0ABP8W6L3_9ACTN</name>
<dbReference type="PIRSF" id="PIRSF000103">
    <property type="entry name" value="HIBADH"/>
    <property type="match status" value="1"/>
</dbReference>
<dbReference type="SUPFAM" id="SSF51735">
    <property type="entry name" value="NAD(P)-binding Rossmann-fold domains"/>
    <property type="match status" value="1"/>
</dbReference>
<comment type="similarity">
    <text evidence="1">Belongs to the HIBADH-related family.</text>
</comment>
<dbReference type="InterPro" id="IPR015815">
    <property type="entry name" value="HIBADH-related"/>
</dbReference>
<evidence type="ECO:0000256" key="2">
    <source>
        <dbReference type="ARBA" id="ARBA00023002"/>
    </source>
</evidence>
<dbReference type="InterPro" id="IPR013328">
    <property type="entry name" value="6PGD_dom2"/>
</dbReference>
<evidence type="ECO:0000256" key="3">
    <source>
        <dbReference type="ARBA" id="ARBA00023027"/>
    </source>
</evidence>
<dbReference type="Pfam" id="PF03446">
    <property type="entry name" value="NAD_binding_2"/>
    <property type="match status" value="1"/>
</dbReference>
<accession>A0ABP8W6L3</accession>
<dbReference type="InterPro" id="IPR051265">
    <property type="entry name" value="HIBADH-related_NP60_sf"/>
</dbReference>
<evidence type="ECO:0000313" key="7">
    <source>
        <dbReference type="Proteomes" id="UP001500621"/>
    </source>
</evidence>
<dbReference type="Gene3D" id="3.40.50.720">
    <property type="entry name" value="NAD(P)-binding Rossmann-like Domain"/>
    <property type="match status" value="1"/>
</dbReference>
<proteinExistence type="inferred from homology"/>
<feature type="domain" description="6-phosphogluconate dehydrogenase NADP-binding" evidence="4">
    <location>
        <begin position="3"/>
        <end position="158"/>
    </location>
</feature>
<dbReference type="RefSeq" id="WP_345265074.1">
    <property type="nucleotide sequence ID" value="NZ_BAABIM010000002.1"/>
</dbReference>
<dbReference type="SUPFAM" id="SSF48179">
    <property type="entry name" value="6-phosphogluconate dehydrogenase C-terminal domain-like"/>
    <property type="match status" value="1"/>
</dbReference>
<sequence>MTTVAVLGTGKMGAAMARRLLAHEHDVRVWNRSLDKAQALADDGAVVASDPAEAVRGADVVLVVLFDADSVVEVLQAAAEQVGADTVVVQASTVGLEIARVAEAAEGLGLRLLDAPVLGTRGPAEQGKLTVLASGDPRLRRIAEPVFEAIGSRTVWVGDDLGDASRLKLVCNAWVGSITAAIGQSVALAEGLGLDAQLFVDAVGGSAVDAPYVGIKAGWMTSDDDSVAFDVDGVRKDLGLITAAATAHGVDPSLLRAVLGRYDAAAEAGHGGDDMAAVRSAF</sequence>